<dbReference type="AlphaFoldDB" id="A0A553PNE1"/>
<comment type="caution">
    <text evidence="1">The sequence shown here is derived from an EMBL/GenBank/DDBJ whole genome shotgun (WGS) entry which is preliminary data.</text>
</comment>
<dbReference type="Proteomes" id="UP000318571">
    <property type="component" value="Chromosome 6"/>
</dbReference>
<protein>
    <submittedName>
        <fullName evidence="1">Uncharacterized protein</fullName>
    </submittedName>
</protein>
<reference evidence="1 2" key="1">
    <citation type="journal article" date="2018" name="Nat. Ecol. Evol.">
        <title>Genomic signatures of mitonuclear coevolution across populations of Tigriopus californicus.</title>
        <authorList>
            <person name="Barreto F.S."/>
            <person name="Watson E.T."/>
            <person name="Lima T.G."/>
            <person name="Willett C.S."/>
            <person name="Edmands S."/>
            <person name="Li W."/>
            <person name="Burton R.S."/>
        </authorList>
    </citation>
    <scope>NUCLEOTIDE SEQUENCE [LARGE SCALE GENOMIC DNA]</scope>
    <source>
        <strain evidence="1 2">San Diego</strain>
    </source>
</reference>
<evidence type="ECO:0000313" key="2">
    <source>
        <dbReference type="Proteomes" id="UP000318571"/>
    </source>
</evidence>
<organism evidence="1 2">
    <name type="scientific">Tigriopus californicus</name>
    <name type="common">Marine copepod</name>
    <dbReference type="NCBI Taxonomy" id="6832"/>
    <lineage>
        <taxon>Eukaryota</taxon>
        <taxon>Metazoa</taxon>
        <taxon>Ecdysozoa</taxon>
        <taxon>Arthropoda</taxon>
        <taxon>Crustacea</taxon>
        <taxon>Multicrustacea</taxon>
        <taxon>Hexanauplia</taxon>
        <taxon>Copepoda</taxon>
        <taxon>Harpacticoida</taxon>
        <taxon>Harpacticidae</taxon>
        <taxon>Tigriopus</taxon>
    </lineage>
</organism>
<evidence type="ECO:0000313" key="1">
    <source>
        <dbReference type="EMBL" id="TRY79180.1"/>
    </source>
</evidence>
<accession>A0A553PNE1</accession>
<dbReference type="EMBL" id="VCGU01000002">
    <property type="protein sequence ID" value="TRY79180.1"/>
    <property type="molecule type" value="Genomic_DNA"/>
</dbReference>
<sequence>MNTLIFAMFGTLPSDGDIAKVFAMNWRFYSHQGPSSAFVPWNLCNLTYLAIWTRASQRAGKGGHCLSGKQSSHAFHFMRDHPSHSIEVLGSGWGVRLGPMERVMMTEAFRQAQRDPIFWASRKAYGPDQGFLKR</sequence>
<proteinExistence type="predicted"/>
<name>A0A553PNE1_TIGCA</name>
<gene>
    <name evidence="1" type="ORF">TCAL_16108</name>
</gene>
<keyword evidence="2" id="KW-1185">Reference proteome</keyword>